<dbReference type="WBParaSite" id="MBELARI_LOCUS2719">
    <property type="protein sequence ID" value="MBELARI_LOCUS2719"/>
    <property type="gene ID" value="MBELARI_LOCUS2719"/>
</dbReference>
<evidence type="ECO:0000313" key="4">
    <source>
        <dbReference type="WBParaSite" id="MBELARI_LOCUS2719"/>
    </source>
</evidence>
<name>A0AAF3J894_9BILA</name>
<reference evidence="3 4" key="1">
    <citation type="submission" date="2024-02" db="UniProtKB">
        <authorList>
            <consortium name="WormBaseParasite"/>
        </authorList>
    </citation>
    <scope>IDENTIFICATION</scope>
</reference>
<organism evidence="2 4">
    <name type="scientific">Mesorhabditis belari</name>
    <dbReference type="NCBI Taxonomy" id="2138241"/>
    <lineage>
        <taxon>Eukaryota</taxon>
        <taxon>Metazoa</taxon>
        <taxon>Ecdysozoa</taxon>
        <taxon>Nematoda</taxon>
        <taxon>Chromadorea</taxon>
        <taxon>Rhabditida</taxon>
        <taxon>Rhabditina</taxon>
        <taxon>Rhabditomorpha</taxon>
        <taxon>Rhabditoidea</taxon>
        <taxon>Rhabditidae</taxon>
        <taxon>Mesorhabditinae</taxon>
        <taxon>Mesorhabditis</taxon>
    </lineage>
</organism>
<dbReference type="WBParaSite" id="MBELARI_LOCUS2708">
    <property type="protein sequence ID" value="MBELARI_LOCUS2708"/>
    <property type="gene ID" value="MBELARI_LOCUS2708"/>
</dbReference>
<keyword evidence="2" id="KW-1185">Reference proteome</keyword>
<protein>
    <submittedName>
        <fullName evidence="3 4">Uncharacterized protein</fullName>
    </submittedName>
</protein>
<feature type="chain" id="PRO_5041856506" evidence="1">
    <location>
        <begin position="21"/>
        <end position="88"/>
    </location>
</feature>
<dbReference type="Proteomes" id="UP000887575">
    <property type="component" value="Unassembled WGS sequence"/>
</dbReference>
<evidence type="ECO:0000313" key="3">
    <source>
        <dbReference type="WBParaSite" id="MBELARI_LOCUS2708"/>
    </source>
</evidence>
<dbReference type="AlphaFoldDB" id="A0AAF3J894"/>
<evidence type="ECO:0000256" key="1">
    <source>
        <dbReference type="SAM" id="SignalP"/>
    </source>
</evidence>
<accession>A0AAF3J894</accession>
<keyword evidence="1" id="KW-0732">Signal</keyword>
<feature type="signal peptide" evidence="1">
    <location>
        <begin position="1"/>
        <end position="20"/>
    </location>
</feature>
<sequence length="88" mass="9482">MKNVLLLLLIALVCISSATGRGREGGGRVRRSLVKCTHSTECPEGTKCLAMCVPAAAGNCGPGTGWPAKCRDWSPEVQKWNPHFKEFP</sequence>
<evidence type="ECO:0000313" key="2">
    <source>
        <dbReference type="Proteomes" id="UP000887575"/>
    </source>
</evidence>
<proteinExistence type="predicted"/>